<gene>
    <name evidence="1" type="ORF">S06H3_42983</name>
</gene>
<dbReference type="AlphaFoldDB" id="X1NG97"/>
<reference evidence="1" key="1">
    <citation type="journal article" date="2014" name="Front. Microbiol.">
        <title>High frequency of phylogenetically diverse reductive dehalogenase-homologous genes in deep subseafloor sedimentary metagenomes.</title>
        <authorList>
            <person name="Kawai M."/>
            <person name="Futagami T."/>
            <person name="Toyoda A."/>
            <person name="Takaki Y."/>
            <person name="Nishi S."/>
            <person name="Hori S."/>
            <person name="Arai W."/>
            <person name="Tsubouchi T."/>
            <person name="Morono Y."/>
            <person name="Uchiyama I."/>
            <person name="Ito T."/>
            <person name="Fujiyama A."/>
            <person name="Inagaki F."/>
            <person name="Takami H."/>
        </authorList>
    </citation>
    <scope>NUCLEOTIDE SEQUENCE</scope>
    <source>
        <strain evidence="1">Expedition CK06-06</strain>
    </source>
</reference>
<feature type="non-terminal residue" evidence="1">
    <location>
        <position position="1"/>
    </location>
</feature>
<proteinExistence type="predicted"/>
<accession>X1NG97</accession>
<organism evidence="1">
    <name type="scientific">marine sediment metagenome</name>
    <dbReference type="NCBI Taxonomy" id="412755"/>
    <lineage>
        <taxon>unclassified sequences</taxon>
        <taxon>metagenomes</taxon>
        <taxon>ecological metagenomes</taxon>
    </lineage>
</organism>
<evidence type="ECO:0000313" key="1">
    <source>
        <dbReference type="EMBL" id="GAI43037.1"/>
    </source>
</evidence>
<dbReference type="EMBL" id="BARV01026625">
    <property type="protein sequence ID" value="GAI43037.1"/>
    <property type="molecule type" value="Genomic_DNA"/>
</dbReference>
<name>X1NG97_9ZZZZ</name>
<comment type="caution">
    <text evidence="1">The sequence shown here is derived from an EMBL/GenBank/DDBJ whole genome shotgun (WGS) entry which is preliminary data.</text>
</comment>
<protein>
    <submittedName>
        <fullName evidence="1">Uncharacterized protein</fullName>
    </submittedName>
</protein>
<sequence>RVWHWQKYLEATDEEKLAKLYGYYKEYGSLLNAVKYINLRNPQETVPRPIDKY</sequence>